<evidence type="ECO:0000256" key="3">
    <source>
        <dbReference type="ARBA" id="ARBA00022525"/>
    </source>
</evidence>
<comment type="caution">
    <text evidence="15">The sequence shown here is derived from an EMBL/GenBank/DDBJ whole genome shotgun (WGS) entry which is preliminary data.</text>
</comment>
<dbReference type="InterPro" id="IPR003119">
    <property type="entry name" value="SAP_A"/>
</dbReference>
<name>A0AAE0YGJ6_9GAST</name>
<feature type="domain" description="Saposin B-type" evidence="13">
    <location>
        <begin position="3371"/>
        <end position="3451"/>
    </location>
</feature>
<feature type="domain" description="Saposin B-type" evidence="13">
    <location>
        <begin position="3012"/>
        <end position="3092"/>
    </location>
</feature>
<dbReference type="SMART" id="SM00741">
    <property type="entry name" value="SapB"/>
    <property type="match status" value="39"/>
</dbReference>
<dbReference type="PRINTS" id="PR01797">
    <property type="entry name" value="SAPOSIN"/>
</dbReference>
<feature type="domain" description="Saposin B-type" evidence="13">
    <location>
        <begin position="3100"/>
        <end position="3180"/>
    </location>
</feature>
<accession>A0AAE0YGJ6</accession>
<dbReference type="InterPro" id="IPR008373">
    <property type="entry name" value="Saposin"/>
</dbReference>
<dbReference type="Pfam" id="PF02199">
    <property type="entry name" value="SapA"/>
    <property type="match status" value="1"/>
</dbReference>
<feature type="domain" description="Saposin B-type" evidence="13">
    <location>
        <begin position="1683"/>
        <end position="1763"/>
    </location>
</feature>
<dbReference type="InterPro" id="IPR008139">
    <property type="entry name" value="SaposinB_dom"/>
</dbReference>
<feature type="domain" description="Saposin B-type" evidence="13">
    <location>
        <begin position="1508"/>
        <end position="1588"/>
    </location>
</feature>
<keyword evidence="6" id="KW-0677">Repeat</keyword>
<feature type="domain" description="Saposin B-type" evidence="13">
    <location>
        <begin position="1774"/>
        <end position="1854"/>
    </location>
</feature>
<dbReference type="InterPro" id="IPR051428">
    <property type="entry name" value="Sphingo_Act-Surfact_Prot"/>
</dbReference>
<feature type="domain" description="Saposin B-type" evidence="13">
    <location>
        <begin position="2479"/>
        <end position="2559"/>
    </location>
</feature>
<feature type="domain" description="Saposin B-type" evidence="13">
    <location>
        <begin position="3675"/>
        <end position="3756"/>
    </location>
</feature>
<feature type="domain" description="Saposin B-type" evidence="13">
    <location>
        <begin position="1334"/>
        <end position="1414"/>
    </location>
</feature>
<feature type="domain" description="Saposin B-type" evidence="13">
    <location>
        <begin position="3278"/>
        <end position="3359"/>
    </location>
</feature>
<feature type="domain" description="Saposin B-type" evidence="13">
    <location>
        <begin position="1072"/>
        <end position="1152"/>
    </location>
</feature>
<keyword evidence="7" id="KW-1015">Disulfide bond</keyword>
<feature type="domain" description="Saposin B-type" evidence="13">
    <location>
        <begin position="692"/>
        <end position="773"/>
    </location>
</feature>
<feature type="domain" description="Saposin B-type" evidence="13">
    <location>
        <begin position="2212"/>
        <end position="2292"/>
    </location>
</feature>
<dbReference type="SUPFAM" id="SSF47862">
    <property type="entry name" value="Saposin"/>
    <property type="match status" value="35"/>
</dbReference>
<feature type="domain" description="Saposin B-type" evidence="13">
    <location>
        <begin position="3588"/>
        <end position="3668"/>
    </location>
</feature>
<evidence type="ECO:0000259" key="14">
    <source>
        <dbReference type="PROSITE" id="PS51110"/>
    </source>
</evidence>
<dbReference type="EMBL" id="JAWDGP010006255">
    <property type="protein sequence ID" value="KAK3744541.1"/>
    <property type="molecule type" value="Genomic_DNA"/>
</dbReference>
<feature type="domain" description="Saposin B-type" evidence="13">
    <location>
        <begin position="982"/>
        <end position="1062"/>
    </location>
</feature>
<evidence type="ECO:0000259" key="13">
    <source>
        <dbReference type="PROSITE" id="PS50015"/>
    </source>
</evidence>
<evidence type="ECO:0000313" key="15">
    <source>
        <dbReference type="EMBL" id="KAK3744541.1"/>
    </source>
</evidence>
<dbReference type="InterPro" id="IPR008138">
    <property type="entry name" value="SapB_2"/>
</dbReference>
<dbReference type="Pfam" id="PF05184">
    <property type="entry name" value="SapB_1"/>
    <property type="match status" value="32"/>
</dbReference>
<feature type="domain" description="Saposin B-type" evidence="13">
    <location>
        <begin position="883"/>
        <end position="965"/>
    </location>
</feature>
<dbReference type="Proteomes" id="UP001283361">
    <property type="component" value="Unassembled WGS sequence"/>
</dbReference>
<dbReference type="PANTHER" id="PTHR11480:SF3">
    <property type="entry name" value="BCDNA.GH08312"/>
    <property type="match status" value="1"/>
</dbReference>
<feature type="domain" description="Saposin B-type" evidence="13">
    <location>
        <begin position="2746"/>
        <end position="2826"/>
    </location>
</feature>
<keyword evidence="2" id="KW-0767">Surface film</keyword>
<feature type="region of interest" description="Disordered" evidence="12">
    <location>
        <begin position="27"/>
        <end position="55"/>
    </location>
</feature>
<feature type="domain" description="Saposin B-type" evidence="13">
    <location>
        <begin position="1245"/>
        <end position="1325"/>
    </location>
</feature>
<evidence type="ECO:0000256" key="1">
    <source>
        <dbReference type="ARBA" id="ARBA00004364"/>
    </source>
</evidence>
<dbReference type="FunFam" id="1.10.225.10:FF:000002">
    <property type="entry name" value="prosaposin isoform X2"/>
    <property type="match status" value="25"/>
</dbReference>
<feature type="domain" description="Saposin B-type" evidence="13">
    <location>
        <begin position="413"/>
        <end position="494"/>
    </location>
</feature>
<evidence type="ECO:0000256" key="11">
    <source>
        <dbReference type="ARBA" id="ARBA00041785"/>
    </source>
</evidence>
<feature type="domain" description="Saposin B-type" evidence="13">
    <location>
        <begin position="3481"/>
        <end position="3561"/>
    </location>
</feature>
<dbReference type="GO" id="GO:0005764">
    <property type="term" value="C:lysosome"/>
    <property type="evidence" value="ECO:0007669"/>
    <property type="project" value="InterPro"/>
</dbReference>
<feature type="domain" description="Saposin B-type" evidence="13">
    <location>
        <begin position="1423"/>
        <end position="1503"/>
    </location>
</feature>
<dbReference type="PANTHER" id="PTHR11480">
    <property type="entry name" value="SAPOSIN-RELATED"/>
    <property type="match status" value="1"/>
</dbReference>
<evidence type="ECO:0000256" key="4">
    <source>
        <dbReference type="ARBA" id="ARBA00022713"/>
    </source>
</evidence>
<dbReference type="FunFam" id="1.10.225.10:FF:000008">
    <property type="entry name" value="Pulmonary surfactant-associated protein B"/>
    <property type="match status" value="2"/>
</dbReference>
<feature type="domain" description="Saposin B-type" evidence="13">
    <location>
        <begin position="2657"/>
        <end position="2737"/>
    </location>
</feature>
<dbReference type="GO" id="GO:0007585">
    <property type="term" value="P:respiratory gaseous exchange by respiratory system"/>
    <property type="evidence" value="ECO:0007669"/>
    <property type="project" value="UniProtKB-KW"/>
</dbReference>
<dbReference type="GO" id="GO:0016020">
    <property type="term" value="C:membrane"/>
    <property type="evidence" value="ECO:0007669"/>
    <property type="project" value="GOC"/>
</dbReference>
<feature type="domain" description="Saposin B-type" evidence="13">
    <location>
        <begin position="2301"/>
        <end position="2381"/>
    </location>
</feature>
<feature type="domain" description="Saposin B-type" evidence="13">
    <location>
        <begin position="2924"/>
        <end position="3004"/>
    </location>
</feature>
<feature type="domain" description="Saposin B-type" evidence="13">
    <location>
        <begin position="1592"/>
        <end position="1672"/>
    </location>
</feature>
<organism evidence="15 16">
    <name type="scientific">Elysia crispata</name>
    <name type="common">lettuce slug</name>
    <dbReference type="NCBI Taxonomy" id="231223"/>
    <lineage>
        <taxon>Eukaryota</taxon>
        <taxon>Metazoa</taxon>
        <taxon>Spiralia</taxon>
        <taxon>Lophotrochozoa</taxon>
        <taxon>Mollusca</taxon>
        <taxon>Gastropoda</taxon>
        <taxon>Heterobranchia</taxon>
        <taxon>Euthyneura</taxon>
        <taxon>Panpulmonata</taxon>
        <taxon>Sacoglossa</taxon>
        <taxon>Placobranchoidea</taxon>
        <taxon>Plakobranchidae</taxon>
        <taxon>Elysia</taxon>
    </lineage>
</organism>
<evidence type="ECO:0000256" key="5">
    <source>
        <dbReference type="ARBA" id="ARBA00022729"/>
    </source>
</evidence>
<feature type="domain" description="Saposin B-type" evidence="13">
    <location>
        <begin position="505"/>
        <end position="586"/>
    </location>
</feature>
<feature type="domain" description="Saposin B-type" evidence="13">
    <location>
        <begin position="2568"/>
        <end position="2648"/>
    </location>
</feature>
<dbReference type="InterPro" id="IPR007856">
    <property type="entry name" value="SapB_1"/>
</dbReference>
<reference evidence="15" key="1">
    <citation type="journal article" date="2023" name="G3 (Bethesda)">
        <title>A reference genome for the long-term kleptoplast-retaining sea slug Elysia crispata morphotype clarki.</title>
        <authorList>
            <person name="Eastman K.E."/>
            <person name="Pendleton A.L."/>
            <person name="Shaikh M.A."/>
            <person name="Suttiyut T."/>
            <person name="Ogas R."/>
            <person name="Tomko P."/>
            <person name="Gavelis G."/>
            <person name="Widhalm J.R."/>
            <person name="Wisecaver J.H."/>
        </authorList>
    </citation>
    <scope>NUCLEOTIDE SEQUENCE</scope>
    <source>
        <strain evidence="15">ECLA1</strain>
    </source>
</reference>
<proteinExistence type="predicted"/>
<evidence type="ECO:0000256" key="9">
    <source>
        <dbReference type="ARBA" id="ARBA00037221"/>
    </source>
</evidence>
<feature type="domain" description="Saposin B-type" evidence="13">
    <location>
        <begin position="2390"/>
        <end position="2470"/>
    </location>
</feature>
<evidence type="ECO:0000256" key="7">
    <source>
        <dbReference type="ARBA" id="ARBA00023157"/>
    </source>
</evidence>
<feature type="domain" description="Saposin B-type" evidence="13">
    <location>
        <begin position="1862"/>
        <end position="1942"/>
    </location>
</feature>
<feature type="domain" description="Saposin B-type" evidence="13">
    <location>
        <begin position="229"/>
        <end position="308"/>
    </location>
</feature>
<feature type="domain" description="Saposin B-type" evidence="13">
    <location>
        <begin position="2123"/>
        <end position="2203"/>
    </location>
</feature>
<evidence type="ECO:0000256" key="10">
    <source>
        <dbReference type="ARBA" id="ARBA00041094"/>
    </source>
</evidence>
<dbReference type="InterPro" id="IPR011001">
    <property type="entry name" value="Saposin-like"/>
</dbReference>
<dbReference type="Gene3D" id="1.10.225.10">
    <property type="entry name" value="Saposin-like"/>
    <property type="match status" value="39"/>
</dbReference>
<keyword evidence="16" id="KW-1185">Reference proteome</keyword>
<dbReference type="SMART" id="SM00162">
    <property type="entry name" value="SAPA"/>
    <property type="match status" value="1"/>
</dbReference>
<feature type="domain" description="Saposin B-type" evidence="13">
    <location>
        <begin position="2835"/>
        <end position="2915"/>
    </location>
</feature>
<evidence type="ECO:0000256" key="6">
    <source>
        <dbReference type="ARBA" id="ARBA00022737"/>
    </source>
</evidence>
<dbReference type="GO" id="GO:0006665">
    <property type="term" value="P:sphingolipid metabolic process"/>
    <property type="evidence" value="ECO:0007669"/>
    <property type="project" value="InterPro"/>
</dbReference>
<feature type="domain" description="Saposin B-type" evidence="13">
    <location>
        <begin position="603"/>
        <end position="684"/>
    </location>
</feature>
<feature type="domain" description="Saposin B-type" evidence="13">
    <location>
        <begin position="317"/>
        <end position="397"/>
    </location>
</feature>
<gene>
    <name evidence="15" type="ORF">RRG08_056678</name>
</gene>
<feature type="domain" description="Saposin A-type" evidence="14">
    <location>
        <begin position="93"/>
        <end position="133"/>
    </location>
</feature>
<dbReference type="PROSITE" id="PS50015">
    <property type="entry name" value="SAP_B"/>
    <property type="match status" value="39"/>
</dbReference>
<feature type="domain" description="Saposin B-type" evidence="13">
    <location>
        <begin position="1161"/>
        <end position="1241"/>
    </location>
</feature>
<dbReference type="Pfam" id="PF03489">
    <property type="entry name" value="SapB_2"/>
    <property type="match status" value="32"/>
</dbReference>
<sequence>MSTPAESPAPADVKYGDLHYLSVKAPLSASASSSRRQPRSRCPVSDLNNQSAASSRSSLRQSGSVFTMRLVTAVLGLCLLAGLGQSASITYKSGLRRDLCSWGAQYWCSSPKTATLCGKTEWCSNNYWNRQVLSEPVCSTGHDLIKHARKVLGSSEEKPTSEYETAKLIATGCSVLKEQDARLLCKEIVTHHEYLPRLVELVDSKLPIQSVAEAVGVCKRQAPKQEVHEPEACITCEDVVTVTQKHALRHLSLDVYKKMFTSQCAKFGSRSKACHDVAMQKYKDFYHRIVGVKPSSVCTVQNQCISKKGRLSPIKAKSEVCTTCEMVISDIRSLDQDTTVEGAIRGLLNETCKYMGEFENLCMVMVDQGLEYVFEIIATELEPEVICQELHLCSGDGMKAKAKPVVDSKVELTGVKCVLCEFMMREVDKTLLSNSTEEAILKILDQVCSRLPPSIAQQCEELLNQYKPEILKLLTKELAPKNVCSFLGLCTKEMPAASKNEKQSDDRDCAICEFVVKVIDDILMANETEDALEKLLENVCDRLPKNIRSQCDRFVGIYSPQLLALIVSNMRAEQICIVLKLCPAMANKVLKYEPKQTIKQDSDGELCELCKYLVNYIDEYLQKNSTEEQIEKFLDNVCSILPSELNQTCRNLIEQYGPALVKLLVQGLDPTHACTSVGLCKSMKVKMVESDSDVGCAVCEMVMHQLDSIIGDKATAAEVEAGLERVCSLLPESVRAKCAAYVDEYTPFILQVIAAEIKPKEVCSLLKLCPKTNMVKANPGVVKVNKVKDDTCEVCKLAVSALDSMLKANATKEDVTAALEKVCSILPAALKPQCDAFVSEYASYVVDIIVSDLKPDAVCEKLKLCSAGKKTQVEIKRKRENAGEEVCNICLMTFTILENLLPQNATEEIIIETLRNEVCERLPDKMKNQCKSMVQIYLHYVVDLIVSELPPQKICSSIGLCHNATYSALIARSMVKKLKSEPGPICIECEVLLSELQRDMKNPGFEQNAEAKLFLLCAQLPTSVSATCRKLVHEGLPDVLKLLSAFTPDTLCALANLCENKAQTKVPSPVKDSSQCTICEFIMTELDNILADNSTQQQIEQALEQVCNFLPASVKHTCDAFVAQYTPELIQLLLQLKPAQACTYLRLCSSKGKKPTPQENIGPQCVICQFAINKLEQILSANASEEQIEQALERVCNFLPASVKQECDNFIDQYTPQLLHLLQSVAPGQICSFLGLCSTSSPVKVGPQCVICEFVITELDNILAANSTKQQIELALDTVCNFLPTSVRAQCDDLIHQYTPQLVQLLLQFSPDQVCTRLRLCSNKASESSPPVNAGPTCTICEFIMTELDNILAKNATQQQIEQAVDQICNFLPASVKDECDSFVKRYAPQIVQLLLQVAPDQICTLLGLCSNQFPVDKSAVDAGPQCVICEFVMNELDNILGNNATQEEIKQALENVCNFLPASVKQECDSFVAQYTPELIQLLLQVKPSQVCGYLGLCSSKLTAVDAGPQCVICEFVMNELDSILSNNATQEEIKQALENVCNFLPASVKQECDSFVAQYTPELIQLLLQVKPSQVCGYLGLCSSKLTGSEGPTCVLCEFVMTQLEKILASTASQQQIEQAVDQVCNFLPASVKQECDSFVKKYTPTLIQLLLQVKPSQVCTYMKLCTSKNIELKVRGPVTDTVQCTLCKFLMGQLDKMLADNSTEKQIEQGLEQVCDSLPEDIRPECHQFVKQYLPRLVEILLTYKPDDVCKMLAICTKTSVAAKVESSVQDGPQCTICEFAMTQLEGLLAKNSTEQQIEKALDQVCNFLPATVKQECDTFVKQYTPTLIQLLLQVKPDQICTYLQLCSSKLKAPKPVHAGAMCVVCEALVKEFENVVGTNATKKKIETFFDQACNIVPSNLKQQCDQIVATFTPEVLNLLLEIKPDQWCSAIQVCQPSFTQVSSPVKNGPLCVICEFVLSQLDQILAQNATKEQIEQALNEVCSFLPATVQQQCNAFVKQYFEELVVILLQYKPAQICTVLGLCENSRSSVSKPNIGCIICDFVMVQLDELMTENTTQEEIRKVLDRACTVLPYESWKKECVEFVDKYTPDIIELLLVLKPEDICINLKLCPNNTVAAQTGPQCTLCEFVLSQLDNMLSDNATQAQIETALEKVCNILPPSVKDECDTLVKQYAPQLILLLLQFKPQQVCTRLGLCTSKSPAQVSKVRDGPQCTICEFVMTELDNMLSDNATQAQIEAALEKVCNMLPPSVKDECDTLVKQYAPQLIQLLLQFKPQQVCTRLGLCTSKSPAQVSKVRDGPQCTICEFVMTELDNMLSENATQAQIEAALEKVCNILPPSVKDECDTLVKQYAPQLIQLLLQFKPQQVCTRLGLCTSKSPAQVSKVRDGPQCTICEFVMTELDNMLSDNATQAQIEAALEKVCNMLPPSVKDECDTLVKQYAPQLIQLLLQFKPQQVCTRLGLCTSKSPAQVSKVRDGPQCTICEFVMTELDNMLSENATQAQIEAALEKVCNILPPSVKDECDTLVKQYAPQLIQLLLQFKPQQVCTRLGLCTSKSPAQVSKVRDGPQCTICEFVMTELDNMLSDNATQAQIEAALEKVCNMLPPSVKDECDTLVKQYAPQLIQLLLQFKPQQVCTRLGLCTSKSPAQVSKVRDGPQCTICEFVMTELDNMLSENATQAQIEAALEKVCNILPPSVKDECDTLVKQYAPQLIQLLLQFKPQQVCTRLGLCTSKSPAQVSKVRDGPQCTICEFVMTELDNMLSDNATQAQIEAALEKVCNMLPPSVKDECDTLVKQYAPQLIQLLLQFKPQQVCTRLGLCTSKSPAQVSKVRDGPQCTICEFVMTELDNMLSENATQAQIEAALEKVCNILPPSVKDECDTLVKQYAPQLIQLLLQFKPQQVCTRLGLCTSKSPAQVSKVRDGPQCTICEFVMTELDNMLSDNATQAQIEAALEKVCNMLPPSVKDECDTLVKQYAPQLIQLLLQFKPQQVCTRLGLCTSKTLASKAVSDGPLCIICEFVVKQLDNLLAENSTQAQIEMALEIVCNILPDTVKHECAVFVERYSPQLVQLLLRFKPQEVCTRLGVCNSSVTVVRPVKGGPECVLCEFIMNELEKTLGDNATEAQIKSALEQVCSFLPASLRDACDSFIEKNLPELIQLLLQVKPKQVCTYLGVCNSQHTDSDGAAECYLCEFVMAELEKVVLSGAGVAGIESALKNVCFLMPASLQENCRYFVVDFTPGILKLLAKKVTPGQVCEFIKVCAAPPAKTASDKMIAGSSDLCDFCEYVIQYLDNVLKENITKEEIEEAVHKVCSFVPAEVKDFCDKFLEEQAEVIINKLVETLNPEGLCTSAGLCNDHSSNGLSAMQAMDKAEFCEVCEKIALDVDKLLQQNFTEQAVEAALHEVCKAFESKAKESCENFVSQYTSVLIEVLQSVPPEQICIALKMCPPAPAPSTSEQANSLQFVPEADQSSTALDRPIKYHPYCSTCKFLFYYLQTSMVDSFWQDTAKNSMYEFCNQLKVGQDVCKLLMDMNADHVLGDVRGFRFPETFCQSSAMCEPPFNDDNSVSRSINAVSQSMVIPPSDASSSFPHCTSCKFLASQLNGVISQPFWRAQVRTSLDEMCDLMTYGKDVCKRVIEENIGYIINNVSASEWPEQICQAISLCEVPSKKVQSTGEIACGLCEKISETAHIFLKSGATSTQVMNYLEMACSTSTDDVEKDRCLTVVRQYAPELLDILKTEQDPKAACKTVDVCFSS</sequence>
<feature type="domain" description="Saposin B-type" evidence="13">
    <location>
        <begin position="3185"/>
        <end position="3266"/>
    </location>
</feature>
<feature type="domain" description="Saposin B-type" evidence="13">
    <location>
        <begin position="1951"/>
        <end position="2031"/>
    </location>
</feature>
<dbReference type="GO" id="GO:0005576">
    <property type="term" value="C:extracellular region"/>
    <property type="evidence" value="ECO:0007669"/>
    <property type="project" value="UniProtKB-SubCell"/>
</dbReference>
<feature type="domain" description="Saposin B-type" evidence="13">
    <location>
        <begin position="2037"/>
        <end position="2118"/>
    </location>
</feature>
<protein>
    <recommendedName>
        <fullName evidence="10">Pulmonary surfactant-associated protein B</fullName>
    </recommendedName>
    <alternativeName>
        <fullName evidence="11">Pulmonary surfactant-associated proteolipid SPL(Phe)</fullName>
    </alternativeName>
</protein>
<keyword evidence="3" id="KW-0964">Secreted</keyword>
<keyword evidence="5" id="KW-0732">Signal</keyword>
<keyword evidence="8" id="KW-0325">Glycoprotein</keyword>
<comment type="subcellular location">
    <subcellularLocation>
        <location evidence="1">Secreted</location>
        <location evidence="1">Extracellular space</location>
        <location evidence="1">Surface film</location>
    </subcellularLocation>
</comment>
<dbReference type="PROSITE" id="PS51110">
    <property type="entry name" value="SAP_A"/>
    <property type="match status" value="1"/>
</dbReference>
<keyword evidence="4" id="KW-0305">Gaseous exchange</keyword>
<evidence type="ECO:0000256" key="12">
    <source>
        <dbReference type="SAM" id="MobiDB-lite"/>
    </source>
</evidence>
<evidence type="ECO:0000313" key="16">
    <source>
        <dbReference type="Proteomes" id="UP001283361"/>
    </source>
</evidence>
<comment type="function">
    <text evidence="9">Pulmonary surfactant-associated proteins promote alveolar stability by lowering the surface tension at the air-liquid interface in the peripheral air spaces. SP-B increases the collapse pressure of palmitic acid to nearly 70 millinewtons per meter.</text>
</comment>
<feature type="domain" description="Saposin B-type" evidence="13">
    <location>
        <begin position="788"/>
        <end position="869"/>
    </location>
</feature>
<evidence type="ECO:0000256" key="2">
    <source>
        <dbReference type="ARBA" id="ARBA00022439"/>
    </source>
</evidence>
<evidence type="ECO:0000256" key="8">
    <source>
        <dbReference type="ARBA" id="ARBA00023180"/>
    </source>
</evidence>